<proteinExistence type="predicted"/>
<dbReference type="SUPFAM" id="SSF50156">
    <property type="entry name" value="PDZ domain-like"/>
    <property type="match status" value="1"/>
</dbReference>
<evidence type="ECO:0000259" key="5">
    <source>
        <dbReference type="PROSITE" id="PS50106"/>
    </source>
</evidence>
<feature type="domain" description="PDZ" evidence="5">
    <location>
        <begin position="356"/>
        <end position="449"/>
    </location>
</feature>
<feature type="compositionally biased region" description="Low complexity" evidence="3">
    <location>
        <begin position="181"/>
        <end position="211"/>
    </location>
</feature>
<evidence type="ECO:0008006" key="8">
    <source>
        <dbReference type="Google" id="ProtNLM"/>
    </source>
</evidence>
<dbReference type="Gene3D" id="2.30.30.40">
    <property type="entry name" value="SH3 Domains"/>
    <property type="match status" value="1"/>
</dbReference>
<evidence type="ECO:0000256" key="2">
    <source>
        <dbReference type="PROSITE-ProRule" id="PRU00192"/>
    </source>
</evidence>
<keyword evidence="7" id="KW-1185">Reference proteome</keyword>
<feature type="compositionally biased region" description="Polar residues" evidence="3">
    <location>
        <begin position="484"/>
        <end position="494"/>
    </location>
</feature>
<dbReference type="Proteomes" id="UP000291343">
    <property type="component" value="Unassembled WGS sequence"/>
</dbReference>
<feature type="compositionally biased region" description="Pro residues" evidence="3">
    <location>
        <begin position="171"/>
        <end position="180"/>
    </location>
</feature>
<protein>
    <recommendedName>
        <fullName evidence="8">PDZ domain-containing protein</fullName>
    </recommendedName>
</protein>
<name>A0A482WL77_LAOST</name>
<feature type="non-terminal residue" evidence="6">
    <location>
        <position position="500"/>
    </location>
</feature>
<dbReference type="GO" id="GO:0030160">
    <property type="term" value="F:synaptic receptor adaptor activity"/>
    <property type="evidence" value="ECO:0007669"/>
    <property type="project" value="TreeGrafter"/>
</dbReference>
<dbReference type="Pfam" id="PF16511">
    <property type="entry name" value="FERM_f0"/>
    <property type="match status" value="1"/>
</dbReference>
<reference evidence="6 7" key="1">
    <citation type="journal article" date="2017" name="Gigascience">
        <title>Genome sequence of the small brown planthopper, Laodelphax striatellus.</title>
        <authorList>
            <person name="Zhu J."/>
            <person name="Jiang F."/>
            <person name="Wang X."/>
            <person name="Yang P."/>
            <person name="Bao Y."/>
            <person name="Zhao W."/>
            <person name="Wang W."/>
            <person name="Lu H."/>
            <person name="Wang Q."/>
            <person name="Cui N."/>
            <person name="Li J."/>
            <person name="Chen X."/>
            <person name="Luo L."/>
            <person name="Yu J."/>
            <person name="Kang L."/>
            <person name="Cui F."/>
        </authorList>
    </citation>
    <scope>NUCLEOTIDE SEQUENCE [LARGE SCALE GENOMIC DNA]</scope>
    <source>
        <strain evidence="6">Lst14</strain>
    </source>
</reference>
<dbReference type="Pfam" id="PF00595">
    <property type="entry name" value="PDZ"/>
    <property type="match status" value="1"/>
</dbReference>
<accession>A0A482WL77</accession>
<dbReference type="SUPFAM" id="SSF50044">
    <property type="entry name" value="SH3-domain"/>
    <property type="match status" value="1"/>
</dbReference>
<sequence length="500" mass="54625">MEDGLEEQSEDGYLLVRIHVPELNNHKCLQFPKDQLVWDVKQQCLASLPKELKESFNYGLFCPPVNGKAGKFLDEERRLGDYPFNGPVGYLELKYKRRVYKMLNLDEKQLKALHTRANLRRFLEYVANGQVEKINKMCTKGLDPNFHCPESGVPFREPPRYNPRRRSKILPPLPNPPSPSPSNRSLPPFSSASSEASSSSHKASSTSAEDSASYVTDKSLGDTSDIISDSSGVGTSNSDTTASVNLPGTTVVCVENYSSTQPGHLRISQGDILEVTGATDCGLLEGVLRGETGLFPPECVQEVRLRQNLVPPPPPVTSSLQRRNSRVIGRRESSTSVKHFATAPRHKKQLPAEPRTVVLHRARRGFGFVLRGAKATSPLMELTPSQRCPGLQYLDDVDKGGVIDLAGLKKGDYLLKINGEDVSAASHEHVVDLIRSSGDLVSMTVVSLGSLPSSKSAAALGGQPAEPGQPTPRQYATLPRKHTNNVPTLGQYSATAHDFN</sequence>
<dbReference type="Gene3D" id="3.10.20.90">
    <property type="entry name" value="Phosphatidylinositol 3-kinase Catalytic Subunit, Chain A, domain 1"/>
    <property type="match status" value="1"/>
</dbReference>
<dbReference type="GO" id="GO:0014069">
    <property type="term" value="C:postsynaptic density"/>
    <property type="evidence" value="ECO:0007669"/>
    <property type="project" value="TreeGrafter"/>
</dbReference>
<dbReference type="InParanoid" id="A0A482WL77"/>
<evidence type="ECO:0000313" key="7">
    <source>
        <dbReference type="Proteomes" id="UP000291343"/>
    </source>
</evidence>
<evidence type="ECO:0000259" key="4">
    <source>
        <dbReference type="PROSITE" id="PS50002"/>
    </source>
</evidence>
<dbReference type="InterPro" id="IPR051569">
    <property type="entry name" value="SHANK"/>
</dbReference>
<feature type="region of interest" description="Disordered" evidence="3">
    <location>
        <begin position="328"/>
        <end position="348"/>
    </location>
</feature>
<dbReference type="OrthoDB" id="445896at2759"/>
<organism evidence="6 7">
    <name type="scientific">Laodelphax striatellus</name>
    <name type="common">Small brown planthopper</name>
    <name type="synonym">Delphax striatella</name>
    <dbReference type="NCBI Taxonomy" id="195883"/>
    <lineage>
        <taxon>Eukaryota</taxon>
        <taxon>Metazoa</taxon>
        <taxon>Ecdysozoa</taxon>
        <taxon>Arthropoda</taxon>
        <taxon>Hexapoda</taxon>
        <taxon>Insecta</taxon>
        <taxon>Pterygota</taxon>
        <taxon>Neoptera</taxon>
        <taxon>Paraneoptera</taxon>
        <taxon>Hemiptera</taxon>
        <taxon>Auchenorrhyncha</taxon>
        <taxon>Fulgoroidea</taxon>
        <taxon>Delphacidae</taxon>
        <taxon>Criomorphinae</taxon>
        <taxon>Laodelphax</taxon>
    </lineage>
</organism>
<feature type="region of interest" description="Disordered" evidence="3">
    <location>
        <begin position="149"/>
        <end position="216"/>
    </location>
</feature>
<gene>
    <name evidence="6" type="ORF">LSTR_LSTR006912</name>
</gene>
<dbReference type="InterPro" id="IPR036028">
    <property type="entry name" value="SH3-like_dom_sf"/>
</dbReference>
<dbReference type="CDD" id="cd17091">
    <property type="entry name" value="FERM_F0_SHANK"/>
    <property type="match status" value="1"/>
</dbReference>
<evidence type="ECO:0000313" key="6">
    <source>
        <dbReference type="EMBL" id="RZF33996.1"/>
    </source>
</evidence>
<dbReference type="Gene3D" id="2.30.42.10">
    <property type="match status" value="1"/>
</dbReference>
<dbReference type="FunFam" id="2.30.42.10:FF:000018">
    <property type="entry name" value="SH3 and multiple ankyrin repeat domains protein 2"/>
    <property type="match status" value="1"/>
</dbReference>
<dbReference type="GO" id="GO:0043197">
    <property type="term" value="C:dendritic spine"/>
    <property type="evidence" value="ECO:0007669"/>
    <property type="project" value="TreeGrafter"/>
</dbReference>
<dbReference type="InterPro" id="IPR001478">
    <property type="entry name" value="PDZ"/>
</dbReference>
<dbReference type="PANTHER" id="PTHR24135:SF28">
    <property type="entry name" value="LD13733P"/>
    <property type="match status" value="1"/>
</dbReference>
<dbReference type="AlphaFoldDB" id="A0A482WL77"/>
<dbReference type="GO" id="GO:0035255">
    <property type="term" value="F:ionotropic glutamate receptor binding"/>
    <property type="evidence" value="ECO:0007669"/>
    <property type="project" value="TreeGrafter"/>
</dbReference>
<dbReference type="InterPro" id="IPR001452">
    <property type="entry name" value="SH3_domain"/>
</dbReference>
<dbReference type="STRING" id="195883.A0A482WL77"/>
<dbReference type="EMBL" id="QKKF02033054">
    <property type="protein sequence ID" value="RZF33996.1"/>
    <property type="molecule type" value="Genomic_DNA"/>
</dbReference>
<dbReference type="InterPro" id="IPR032425">
    <property type="entry name" value="FERM_f0"/>
</dbReference>
<dbReference type="Pfam" id="PF07653">
    <property type="entry name" value="SH3_2"/>
    <property type="match status" value="1"/>
</dbReference>
<evidence type="ECO:0000256" key="3">
    <source>
        <dbReference type="SAM" id="MobiDB-lite"/>
    </source>
</evidence>
<dbReference type="SMART" id="SM00228">
    <property type="entry name" value="PDZ"/>
    <property type="match status" value="1"/>
</dbReference>
<dbReference type="PROSITE" id="PS50106">
    <property type="entry name" value="PDZ"/>
    <property type="match status" value="1"/>
</dbReference>
<feature type="region of interest" description="Disordered" evidence="3">
    <location>
        <begin position="456"/>
        <end position="500"/>
    </location>
</feature>
<comment type="caution">
    <text evidence="6">The sequence shown here is derived from an EMBL/GenBank/DDBJ whole genome shotgun (WGS) entry which is preliminary data.</text>
</comment>
<dbReference type="CDD" id="cd06746">
    <property type="entry name" value="PDZ_SHANK1_3-like"/>
    <property type="match status" value="1"/>
</dbReference>
<feature type="domain" description="SH3" evidence="4">
    <location>
        <begin position="246"/>
        <end position="305"/>
    </location>
</feature>
<dbReference type="PROSITE" id="PS50002">
    <property type="entry name" value="SH3"/>
    <property type="match status" value="1"/>
</dbReference>
<evidence type="ECO:0000256" key="1">
    <source>
        <dbReference type="ARBA" id="ARBA00022443"/>
    </source>
</evidence>
<dbReference type="FunFam" id="3.10.20.90:FF:000029">
    <property type="entry name" value="SH3 and multiple ankyrin repeat domains protein 1"/>
    <property type="match status" value="1"/>
</dbReference>
<dbReference type="SMART" id="SM00326">
    <property type="entry name" value="SH3"/>
    <property type="match status" value="1"/>
</dbReference>
<dbReference type="SMR" id="A0A482WL77"/>
<dbReference type="InterPro" id="IPR036034">
    <property type="entry name" value="PDZ_sf"/>
</dbReference>
<dbReference type="PANTHER" id="PTHR24135">
    <property type="entry name" value="SH3 AND MULTIPLE ANKYRIN REPEAT DOMAINS PROTEIN"/>
    <property type="match status" value="1"/>
</dbReference>
<dbReference type="GO" id="GO:0045211">
    <property type="term" value="C:postsynaptic membrane"/>
    <property type="evidence" value="ECO:0007669"/>
    <property type="project" value="TreeGrafter"/>
</dbReference>
<keyword evidence="1 2" id="KW-0728">SH3 domain</keyword>